<dbReference type="PANTHER" id="PTHR36838">
    <property type="entry name" value="AUXIN EFFLUX CARRIER FAMILY PROTEIN"/>
    <property type="match status" value="1"/>
</dbReference>
<keyword evidence="6 7" id="KW-0472">Membrane</keyword>
<keyword evidence="4 7" id="KW-0812">Transmembrane</keyword>
<evidence type="ECO:0000256" key="1">
    <source>
        <dbReference type="ARBA" id="ARBA00004141"/>
    </source>
</evidence>
<evidence type="ECO:0000256" key="6">
    <source>
        <dbReference type="ARBA" id="ARBA00023136"/>
    </source>
</evidence>
<name>A0A4S8EXJ6_9BURK</name>
<feature type="transmembrane region" description="Helical" evidence="7">
    <location>
        <begin position="112"/>
        <end position="132"/>
    </location>
</feature>
<protein>
    <submittedName>
        <fullName evidence="8">AEC family transporter</fullName>
    </submittedName>
</protein>
<organism evidence="8 9">
    <name type="scientific">Lampropedia puyangensis</name>
    <dbReference type="NCBI Taxonomy" id="1330072"/>
    <lineage>
        <taxon>Bacteria</taxon>
        <taxon>Pseudomonadati</taxon>
        <taxon>Pseudomonadota</taxon>
        <taxon>Betaproteobacteria</taxon>
        <taxon>Burkholderiales</taxon>
        <taxon>Comamonadaceae</taxon>
        <taxon>Lampropedia</taxon>
    </lineage>
</organism>
<evidence type="ECO:0000256" key="7">
    <source>
        <dbReference type="SAM" id="Phobius"/>
    </source>
</evidence>
<keyword evidence="5 7" id="KW-1133">Transmembrane helix</keyword>
<comment type="subcellular location">
    <subcellularLocation>
        <location evidence="1">Membrane</location>
        <topology evidence="1">Multi-pass membrane protein</topology>
    </subcellularLocation>
</comment>
<dbReference type="PANTHER" id="PTHR36838:SF3">
    <property type="entry name" value="TRANSPORTER AUXIN EFFLUX CARRIER EC FAMILY"/>
    <property type="match status" value="1"/>
</dbReference>
<dbReference type="EMBL" id="STFG01000015">
    <property type="protein sequence ID" value="THT99296.1"/>
    <property type="molecule type" value="Genomic_DNA"/>
</dbReference>
<feature type="transmembrane region" description="Helical" evidence="7">
    <location>
        <begin position="289"/>
        <end position="310"/>
    </location>
</feature>
<dbReference type="GO" id="GO:0055085">
    <property type="term" value="P:transmembrane transport"/>
    <property type="evidence" value="ECO:0007669"/>
    <property type="project" value="InterPro"/>
</dbReference>
<feature type="transmembrane region" description="Helical" evidence="7">
    <location>
        <begin position="322"/>
        <end position="341"/>
    </location>
</feature>
<evidence type="ECO:0000313" key="9">
    <source>
        <dbReference type="Proteomes" id="UP000308917"/>
    </source>
</evidence>
<dbReference type="GO" id="GO:0016020">
    <property type="term" value="C:membrane"/>
    <property type="evidence" value="ECO:0007669"/>
    <property type="project" value="UniProtKB-SubCell"/>
</dbReference>
<feature type="transmembrane region" description="Helical" evidence="7">
    <location>
        <begin position="79"/>
        <end position="100"/>
    </location>
</feature>
<feature type="transmembrane region" description="Helical" evidence="7">
    <location>
        <begin position="258"/>
        <end position="277"/>
    </location>
</feature>
<evidence type="ECO:0000313" key="8">
    <source>
        <dbReference type="EMBL" id="THT99296.1"/>
    </source>
</evidence>
<comment type="caution">
    <text evidence="8">The sequence shown here is derived from an EMBL/GenBank/DDBJ whole genome shotgun (WGS) entry which is preliminary data.</text>
</comment>
<evidence type="ECO:0000256" key="3">
    <source>
        <dbReference type="ARBA" id="ARBA00022475"/>
    </source>
</evidence>
<evidence type="ECO:0000256" key="4">
    <source>
        <dbReference type="ARBA" id="ARBA00022692"/>
    </source>
</evidence>
<sequence length="348" mass="36868">MPFYTGTVFCKRNPVSLVFSIIFPVFGLIFAGYACRRIGLLGPAAAAELNRFVVWLALPAMLFQIMVKAQWSALYQPAFTAAFACAGLGLFALVACVQCWRGKPLTDASVDALSAAYPNTGYMGFPLTLMLFGADSMVPTTIATMLVVCVMFGLAIALMESAQAAQHPGTKLHLRLLHILWSLLKNPLIASPLLGIAVGTLDGPLPASIDTFLSMLAAAASPCALVSLGLFLASYHVKHTAQAPSHAPPPEATQETSTAWMLTALKLLALPAITWAVSTWVFQLSATQVHIAVLLSALPTGTGPYMLADMYQRAGAITARTVLYSTLLSIATLSALIQWILQAPTAAA</sequence>
<dbReference type="OrthoDB" id="3435874at2"/>
<dbReference type="Proteomes" id="UP000308917">
    <property type="component" value="Unassembled WGS sequence"/>
</dbReference>
<keyword evidence="2" id="KW-0813">Transport</keyword>
<feature type="transmembrane region" description="Helical" evidence="7">
    <location>
        <begin position="179"/>
        <end position="200"/>
    </location>
</feature>
<reference evidence="8 9" key="1">
    <citation type="journal article" date="2015" name="Antonie Van Leeuwenhoek">
        <title>Lampropedia puyangensis sp. nov., isolated from symptomatic bark of Populus ? euramericana canker and emended description of Lampropedia hyalina (Ehrenberg 1832) Lee et al. 2004.</title>
        <authorList>
            <person name="Li Y."/>
            <person name="Wang T."/>
            <person name="Piao C.G."/>
            <person name="Wang L.F."/>
            <person name="Tian G.Z."/>
            <person name="Zhu T.H."/>
            <person name="Guo M.W."/>
        </authorList>
    </citation>
    <scope>NUCLEOTIDE SEQUENCE [LARGE SCALE GENOMIC DNA]</scope>
    <source>
        <strain evidence="8 9">2-bin</strain>
    </source>
</reference>
<gene>
    <name evidence="8" type="ORF">E9531_12705</name>
</gene>
<feature type="transmembrane region" description="Helical" evidence="7">
    <location>
        <begin position="212"/>
        <end position="237"/>
    </location>
</feature>
<keyword evidence="3" id="KW-1003">Cell membrane</keyword>
<dbReference type="Pfam" id="PF03547">
    <property type="entry name" value="Mem_trans"/>
    <property type="match status" value="1"/>
</dbReference>
<proteinExistence type="predicted"/>
<dbReference type="InterPro" id="IPR004776">
    <property type="entry name" value="Mem_transp_PIN-like"/>
</dbReference>
<feature type="transmembrane region" description="Helical" evidence="7">
    <location>
        <begin position="15"/>
        <end position="35"/>
    </location>
</feature>
<dbReference type="AlphaFoldDB" id="A0A4S8EXJ6"/>
<keyword evidence="9" id="KW-1185">Reference proteome</keyword>
<feature type="transmembrane region" description="Helical" evidence="7">
    <location>
        <begin position="138"/>
        <end position="158"/>
    </location>
</feature>
<feature type="transmembrane region" description="Helical" evidence="7">
    <location>
        <begin position="47"/>
        <end position="67"/>
    </location>
</feature>
<accession>A0A4S8EXJ6</accession>
<evidence type="ECO:0000256" key="5">
    <source>
        <dbReference type="ARBA" id="ARBA00022989"/>
    </source>
</evidence>
<evidence type="ECO:0000256" key="2">
    <source>
        <dbReference type="ARBA" id="ARBA00022448"/>
    </source>
</evidence>